<dbReference type="GO" id="GO:0005049">
    <property type="term" value="F:nuclear export signal receptor activity"/>
    <property type="evidence" value="ECO:0007669"/>
    <property type="project" value="InterPro"/>
</dbReference>
<organism evidence="10">
    <name type="scientific">Amphimedon queenslandica</name>
    <name type="common">Sponge</name>
    <dbReference type="NCBI Taxonomy" id="400682"/>
    <lineage>
        <taxon>Eukaryota</taxon>
        <taxon>Metazoa</taxon>
        <taxon>Porifera</taxon>
        <taxon>Demospongiae</taxon>
        <taxon>Heteroscleromorpha</taxon>
        <taxon>Haplosclerida</taxon>
        <taxon>Niphatidae</taxon>
        <taxon>Amphimedon</taxon>
    </lineage>
</organism>
<protein>
    <recommendedName>
        <fullName evidence="8">Exportin-4</fullName>
    </recommendedName>
</protein>
<evidence type="ECO:0000256" key="5">
    <source>
        <dbReference type="ARBA" id="ARBA00022490"/>
    </source>
</evidence>
<reference evidence="10" key="1">
    <citation type="submission" date="2017-05" db="UniProtKB">
        <authorList>
            <consortium name="EnsemblMetazoa"/>
        </authorList>
    </citation>
    <scope>IDENTIFICATION</scope>
</reference>
<keyword evidence="4" id="KW-0813">Transport</keyword>
<dbReference type="eggNOG" id="KOG4541">
    <property type="taxonomic scope" value="Eukaryota"/>
</dbReference>
<evidence type="ECO:0000256" key="6">
    <source>
        <dbReference type="ARBA" id="ARBA00022927"/>
    </source>
</evidence>
<keyword evidence="6" id="KW-0653">Protein transport</keyword>
<dbReference type="GO" id="GO:0005643">
    <property type="term" value="C:nuclear pore"/>
    <property type="evidence" value="ECO:0007669"/>
    <property type="project" value="TreeGrafter"/>
</dbReference>
<dbReference type="OrthoDB" id="5548448at2759"/>
<dbReference type="STRING" id="400682.A0A1X7URH0"/>
<keyword evidence="7" id="KW-0539">Nucleus</keyword>
<evidence type="ECO:0000256" key="3">
    <source>
        <dbReference type="ARBA" id="ARBA00009466"/>
    </source>
</evidence>
<dbReference type="FunCoup" id="A0A1X7URH0">
    <property type="interactions" value="386"/>
</dbReference>
<evidence type="ECO:0000256" key="1">
    <source>
        <dbReference type="ARBA" id="ARBA00004123"/>
    </source>
</evidence>
<dbReference type="InParanoid" id="A0A1X7URH0"/>
<dbReference type="InterPro" id="IPR016024">
    <property type="entry name" value="ARM-type_fold"/>
</dbReference>
<dbReference type="InterPro" id="IPR044189">
    <property type="entry name" value="XPO4/7-like"/>
</dbReference>
<dbReference type="Gene3D" id="1.25.10.10">
    <property type="entry name" value="Leucine-rich Repeat Variant"/>
    <property type="match status" value="2"/>
</dbReference>
<evidence type="ECO:0000256" key="4">
    <source>
        <dbReference type="ARBA" id="ARBA00022448"/>
    </source>
</evidence>
<evidence type="ECO:0000256" key="7">
    <source>
        <dbReference type="ARBA" id="ARBA00023242"/>
    </source>
</evidence>
<keyword evidence="5" id="KW-0963">Cytoplasm</keyword>
<dbReference type="PROSITE" id="PS50166">
    <property type="entry name" value="IMPORTIN_B_NT"/>
    <property type="match status" value="1"/>
</dbReference>
<sequence>AAPPIVKMADESVVIAQLEEAARFLFASDMGVPASKREEAEICFNQLRSIPRPYSLCQCILGSNCSSYVKFQATVTMKEAFMREWTQIQPEERHIMLKQLFDFVVANDSSLSDYVQKQIFVLISIVLKRGALEDNGGIVLKSYIHNICQSLCNLLNVEIGCCFLLTLLSEFSSSEGSSSIGLSLDSHFRCKRCIEESGGLLLVITAAMQALASFVNKLEFSKENNISLLVSLNLEILSWDFSSSTLHGIKSVTSFMSNVPLKPPPSFNDILLDPAIVHVFLKLFNNFSGGSDIVVSVCQCLSQLASLSGAIFSSKDIGRSYAINFVKTLISSLMQNLHLSDKALYGITCVFRRFLSNFCHLLFVILTEETLLALSKVLVHLFEISSQRSATIEMSHEDSSMLEESYCFILEGIYRLIEPPTGNFAGYLKESLLTLVTVYLRNKLNHPRGLRQYCTGFCTTLDFTDDDREIYYDELSYLGFISRHILTDFLSMLLDLFNQCYSKCTELIAVLSSSESNTAAVYEIEALFEDIHWLLLIAAFTLTDVVEGEECVIPKQIQSHSFEHQTNDLFTLEQLVYNTDHSNTSSVDPVVSLIVCLCQWCVIEKDMIDKGLKDFVSPQVSESATWSLFTVCNTYLLSSRKYEKMSDILSRMIVSDTDESRWLLFFILDKVLFNTSVWMSEEKLCICSMKLLTKLCQSSPLRSTYLCNSEKMCSFMKACASGQHCLAMCSPSVQREIFKGLVSCASGDKNAEFLNELLGLLYSQFEGLMASFDSQSLNEQKHLLMLLESINGVIVASHNSIVNVVFPFILPILSTCVQIMDRVCDFQDLYQAILKLFCHVSENFLLFLNDVSVSQLYDICSTLVSVYAKIIVGKYCKKMSDDMDYDDLTFFIETLSHLTTKDYIDFSQSDTNDVSIHVDVVLKGLCAILPAVHVNEDLLKYPDICKKFYELLHYVCEIFPESLLTLPTDCIEYTFTLIGLGCVRFGADIRVLSVECIESLSNCSPTVNLDLFIQGLKFFLKELFKEMLMSYHETNTISHFIAAIYQLMCCLKEHSINVDSILLNESFGNNKGVKELLQANQSILTGSKVHRKEFQSYVMKCLPTIRDSCFHTTNNV</sequence>
<name>A0A1X7URH0_AMPQE</name>
<evidence type="ECO:0000259" key="9">
    <source>
        <dbReference type="PROSITE" id="PS50166"/>
    </source>
</evidence>
<dbReference type="GO" id="GO:0006611">
    <property type="term" value="P:protein export from nucleus"/>
    <property type="evidence" value="ECO:0007669"/>
    <property type="project" value="TreeGrafter"/>
</dbReference>
<dbReference type="PANTHER" id="PTHR12596">
    <property type="entry name" value="EXPORTIN 4,7-RELATED"/>
    <property type="match status" value="1"/>
</dbReference>
<accession>A0A1X7URH0</accession>
<evidence type="ECO:0000256" key="8">
    <source>
        <dbReference type="ARBA" id="ARBA00040444"/>
    </source>
</evidence>
<dbReference type="InterPro" id="IPR001494">
    <property type="entry name" value="Importin-beta_N"/>
</dbReference>
<dbReference type="InterPro" id="IPR011989">
    <property type="entry name" value="ARM-like"/>
</dbReference>
<dbReference type="AlphaFoldDB" id="A0A1X7URH0"/>
<feature type="domain" description="Importin N-terminal" evidence="9">
    <location>
        <begin position="40"/>
        <end position="106"/>
    </location>
</feature>
<dbReference type="SUPFAM" id="SSF48371">
    <property type="entry name" value="ARM repeat"/>
    <property type="match status" value="2"/>
</dbReference>
<dbReference type="PANTHER" id="PTHR12596:SF1">
    <property type="entry name" value="EXPORTIN-4"/>
    <property type="match status" value="1"/>
</dbReference>
<dbReference type="GO" id="GO:0005737">
    <property type="term" value="C:cytoplasm"/>
    <property type="evidence" value="ECO:0007669"/>
    <property type="project" value="UniProtKB-SubCell"/>
</dbReference>
<proteinExistence type="inferred from homology"/>
<dbReference type="GO" id="GO:0031267">
    <property type="term" value="F:small GTPase binding"/>
    <property type="evidence" value="ECO:0007669"/>
    <property type="project" value="InterPro"/>
</dbReference>
<evidence type="ECO:0000313" key="10">
    <source>
        <dbReference type="EnsemblMetazoa" id="Aqu2.1.30585_001"/>
    </source>
</evidence>
<evidence type="ECO:0000256" key="2">
    <source>
        <dbReference type="ARBA" id="ARBA00004496"/>
    </source>
</evidence>
<dbReference type="EnsemblMetazoa" id="Aqu2.1.30585_001">
    <property type="protein sequence ID" value="Aqu2.1.30585_001"/>
    <property type="gene ID" value="Aqu2.1.30585"/>
</dbReference>
<comment type="subcellular location">
    <subcellularLocation>
        <location evidence="2">Cytoplasm</location>
    </subcellularLocation>
    <subcellularLocation>
        <location evidence="1">Nucleus</location>
    </subcellularLocation>
</comment>
<comment type="similarity">
    <text evidence="3">Belongs to the exportin family.</text>
</comment>